<comment type="caution">
    <text evidence="4">The sequence shown here is derived from an EMBL/GenBank/DDBJ whole genome shotgun (WGS) entry which is preliminary data.</text>
</comment>
<dbReference type="Pfam" id="PF08279">
    <property type="entry name" value="HTH_11"/>
    <property type="match status" value="1"/>
</dbReference>
<dbReference type="InterPro" id="IPR036390">
    <property type="entry name" value="WH_DNA-bd_sf"/>
</dbReference>
<dbReference type="EMBL" id="AFVQ02000041">
    <property type="protein sequence ID" value="KLI03388.1"/>
    <property type="molecule type" value="Genomic_DNA"/>
</dbReference>
<dbReference type="InterPro" id="IPR026043">
    <property type="entry name" value="NadR"/>
</dbReference>
<feature type="binding site" evidence="1">
    <location>
        <position position="93"/>
    </location>
    <ligand>
        <name>Ni(2+)</name>
        <dbReference type="ChEBI" id="CHEBI:49786"/>
    </ligand>
</feature>
<dbReference type="Proteomes" id="UP000035553">
    <property type="component" value="Unassembled WGS sequence"/>
</dbReference>
<dbReference type="InterPro" id="IPR004173">
    <property type="entry name" value="3H_domain"/>
</dbReference>
<evidence type="ECO:0000259" key="2">
    <source>
        <dbReference type="Pfam" id="PF02829"/>
    </source>
</evidence>
<evidence type="ECO:0000259" key="3">
    <source>
        <dbReference type="Pfam" id="PF08279"/>
    </source>
</evidence>
<proteinExistence type="predicted"/>
<dbReference type="InterPro" id="IPR036388">
    <property type="entry name" value="WH-like_DNA-bd_sf"/>
</dbReference>
<dbReference type="Pfam" id="PF02829">
    <property type="entry name" value="3H"/>
    <property type="match status" value="1"/>
</dbReference>
<evidence type="ECO:0000313" key="5">
    <source>
        <dbReference type="Proteomes" id="UP000035553"/>
    </source>
</evidence>
<evidence type="ECO:0000256" key="1">
    <source>
        <dbReference type="PIRSR" id="PIRSR037847-1"/>
    </source>
</evidence>
<reference evidence="4 5" key="1">
    <citation type="journal article" date="2011" name="J. Bacteriol.">
        <title>Draft genome sequence of Sporolactobacillus inulinus strain CASD, an efficient D-lactic acid-producing bacterium with high-concentration lactate tolerance capability.</title>
        <authorList>
            <person name="Yu B."/>
            <person name="Su F."/>
            <person name="Wang L."/>
            <person name="Xu K."/>
            <person name="Zhao B."/>
            <person name="Xu P."/>
        </authorList>
    </citation>
    <scope>NUCLEOTIDE SEQUENCE [LARGE SCALE GENOMIC DNA]</scope>
    <source>
        <strain evidence="4 5">CASD</strain>
    </source>
</reference>
<dbReference type="PANTHER" id="PTHR40068">
    <property type="entry name" value="TRANSCRIPTION REPRESSOR NIAR-RELATED"/>
    <property type="match status" value="1"/>
</dbReference>
<dbReference type="InterPro" id="IPR035922">
    <property type="entry name" value="3H_dom_sf"/>
</dbReference>
<feature type="binding site" evidence="1">
    <location>
        <position position="85"/>
    </location>
    <ligand>
        <name>Ni(2+)</name>
        <dbReference type="ChEBI" id="CHEBI:49786"/>
    </ligand>
</feature>
<dbReference type="SUPFAM" id="SSF75500">
    <property type="entry name" value="Putative transcriptional regulator TM1602, C-terminal domain"/>
    <property type="match status" value="1"/>
</dbReference>
<dbReference type="PIRSF" id="PIRSF037847">
    <property type="entry name" value="NiaR"/>
    <property type="match status" value="1"/>
</dbReference>
<dbReference type="Gene3D" id="1.10.10.10">
    <property type="entry name" value="Winged helix-like DNA-binding domain superfamily/Winged helix DNA-binding domain"/>
    <property type="match status" value="1"/>
</dbReference>
<keyword evidence="5" id="KW-1185">Reference proteome</keyword>
<dbReference type="Gene3D" id="3.30.1340.20">
    <property type="entry name" value="3H domain"/>
    <property type="match status" value="1"/>
</dbReference>
<dbReference type="OrthoDB" id="9792661at2"/>
<evidence type="ECO:0000313" key="4">
    <source>
        <dbReference type="EMBL" id="KLI03388.1"/>
    </source>
</evidence>
<feature type="binding site" evidence="1">
    <location>
        <position position="152"/>
    </location>
    <ligand>
        <name>Ni(2+)</name>
        <dbReference type="ChEBI" id="CHEBI:49786"/>
    </ligand>
</feature>
<dbReference type="PANTHER" id="PTHR40068:SF1">
    <property type="entry name" value="TRANSCRIPTION REPRESSOR NIAR-RELATED"/>
    <property type="match status" value="1"/>
</dbReference>
<protein>
    <submittedName>
        <fullName evidence="4">Transcriptional regulator</fullName>
    </submittedName>
</protein>
<feature type="binding site" evidence="1">
    <location>
        <position position="154"/>
    </location>
    <ligand>
        <name>Ni(2+)</name>
        <dbReference type="ChEBI" id="CHEBI:49786"/>
    </ligand>
</feature>
<dbReference type="STRING" id="1069536.SINU_03210"/>
<dbReference type="SUPFAM" id="SSF46785">
    <property type="entry name" value="Winged helix' DNA-binding domain"/>
    <property type="match status" value="1"/>
</dbReference>
<keyword evidence="1" id="KW-0533">Nickel</keyword>
<dbReference type="InterPro" id="IPR013196">
    <property type="entry name" value="HTH_11"/>
</dbReference>
<accession>A0A0U1QRH9</accession>
<dbReference type="AlphaFoldDB" id="A0A0U1QRH9"/>
<dbReference type="GO" id="GO:0046872">
    <property type="term" value="F:metal ion binding"/>
    <property type="evidence" value="ECO:0007669"/>
    <property type="project" value="UniProtKB-KW"/>
</dbReference>
<feature type="domain" description="Helix-turn-helix type 11" evidence="3">
    <location>
        <begin position="14"/>
        <end position="66"/>
    </location>
</feature>
<feature type="domain" description="3H" evidence="2">
    <location>
        <begin position="81"/>
        <end position="177"/>
    </location>
</feature>
<keyword evidence="1" id="KW-0479">Metal-binding</keyword>
<dbReference type="RefSeq" id="WP_010025848.1">
    <property type="nucleotide sequence ID" value="NZ_AFVQ02000041.1"/>
</dbReference>
<sequence>MKTIRGKRISGDERRKSILTLLEQTPDPLKGNELAEKMNVSRQVIVQDISLLKAEGQPIIATSQGYLLLQKSKQDQITKIVACKHSISETEDELNRIVDCGVTVLNVTVEHPLYGEITRSLMVRNRSDVRHFVENLQKTGASLLSSLTDGVHIHELEASDLEKINHAIRALKKAGYLL</sequence>
<name>A0A0U1QRH9_9BACL</name>
<organism evidence="4 5">
    <name type="scientific">Sporolactobacillus inulinus CASD</name>
    <dbReference type="NCBI Taxonomy" id="1069536"/>
    <lineage>
        <taxon>Bacteria</taxon>
        <taxon>Bacillati</taxon>
        <taxon>Bacillota</taxon>
        <taxon>Bacilli</taxon>
        <taxon>Bacillales</taxon>
        <taxon>Sporolactobacillaceae</taxon>
        <taxon>Sporolactobacillus</taxon>
    </lineage>
</organism>
<gene>
    <name evidence="4" type="ORF">SINU_03210</name>
</gene>